<accession>D7D803</accession>
<sequence>MEGEKVVVDASVIVKWFVEEKYSREAWLLRDAYVDGLIDINAPSLLPYEVLNALKYSGAFGEDELKKIGEALDDFQFTLYDLKGELSMKSIEIAMRKGITVYDASYVALAMMLNTKLYTADEELIRKTSDLGLVKHISQFRI</sequence>
<reference evidence="4" key="1">
    <citation type="submission" date="2010-05" db="EMBL/GenBank/DDBJ databases">
        <title>Complete sequence of Staphylothermus hellenicus DSM 12710.</title>
        <authorList>
            <consortium name="US DOE Joint Genome Institute"/>
            <person name="Lucas S."/>
            <person name="Copeland A."/>
            <person name="Lapidus A."/>
            <person name="Cheng J.-F."/>
            <person name="Bruce D."/>
            <person name="Goodwin L."/>
            <person name="Pitluck S."/>
            <person name="Davenport K."/>
            <person name="Detter J.C."/>
            <person name="Han C."/>
            <person name="Tapia R."/>
            <person name="Larimer F."/>
            <person name="Land M."/>
            <person name="Hauser L."/>
            <person name="Kyrpides N."/>
            <person name="Mikhailova N."/>
            <person name="Anderson I.J."/>
            <person name="Woyke T."/>
        </authorList>
    </citation>
    <scope>NUCLEOTIDE SEQUENCE [LARGE SCALE GENOMIC DNA]</scope>
    <source>
        <strain evidence="4">DSM 12710 / JCM 10830 / BK20S6-10-b1 / P8</strain>
    </source>
</reference>
<dbReference type="Gene3D" id="3.40.50.1010">
    <property type="entry name" value="5'-nuclease"/>
    <property type="match status" value="1"/>
</dbReference>
<dbReference type="SUPFAM" id="SSF88723">
    <property type="entry name" value="PIN domain-like"/>
    <property type="match status" value="1"/>
</dbReference>
<keyword evidence="1" id="KW-0460">Magnesium</keyword>
<dbReference type="InterPro" id="IPR002716">
    <property type="entry name" value="PIN_dom"/>
</dbReference>
<dbReference type="InterPro" id="IPR051619">
    <property type="entry name" value="TypeII_TA_RNase_PINc/VapC"/>
</dbReference>
<dbReference type="Proteomes" id="UP000002573">
    <property type="component" value="Chromosome"/>
</dbReference>
<evidence type="ECO:0000259" key="2">
    <source>
        <dbReference type="Pfam" id="PF01850"/>
    </source>
</evidence>
<dbReference type="OrthoDB" id="269293at2157"/>
<dbReference type="GeneID" id="9234073"/>
<dbReference type="KEGG" id="shc:Shell_0784"/>
<dbReference type="STRING" id="591019.Shell_0784"/>
<keyword evidence="4" id="KW-1185">Reference proteome</keyword>
<dbReference type="CDD" id="cd09873">
    <property type="entry name" value="PIN_Pae0151-like"/>
    <property type="match status" value="1"/>
</dbReference>
<dbReference type="RefSeq" id="WP_013143097.1">
    <property type="nucleotide sequence ID" value="NC_014205.1"/>
</dbReference>
<evidence type="ECO:0000313" key="4">
    <source>
        <dbReference type="Proteomes" id="UP000002573"/>
    </source>
</evidence>
<evidence type="ECO:0000256" key="1">
    <source>
        <dbReference type="ARBA" id="ARBA00022842"/>
    </source>
</evidence>
<organism evidence="3 4">
    <name type="scientific">Staphylothermus hellenicus (strain DSM 12710 / JCM 10830 / BK20S6-10-b1 / P8)</name>
    <dbReference type="NCBI Taxonomy" id="591019"/>
    <lineage>
        <taxon>Archaea</taxon>
        <taxon>Thermoproteota</taxon>
        <taxon>Thermoprotei</taxon>
        <taxon>Desulfurococcales</taxon>
        <taxon>Desulfurococcaceae</taxon>
        <taxon>Staphylothermus</taxon>
    </lineage>
</organism>
<dbReference type="eggNOG" id="arCOG00727">
    <property type="taxonomic scope" value="Archaea"/>
</dbReference>
<dbReference type="AlphaFoldDB" id="D7D803"/>
<dbReference type="Pfam" id="PF01850">
    <property type="entry name" value="PIN"/>
    <property type="match status" value="1"/>
</dbReference>
<dbReference type="InterPro" id="IPR044153">
    <property type="entry name" value="PIN_Pae0151-like"/>
</dbReference>
<name>D7D803_STAHD</name>
<dbReference type="PANTHER" id="PTHR35901:SF1">
    <property type="entry name" value="EXONUCLEASE VAPC9"/>
    <property type="match status" value="1"/>
</dbReference>
<dbReference type="EMBL" id="CP002051">
    <property type="protein sequence ID" value="ADI31899.1"/>
    <property type="molecule type" value="Genomic_DNA"/>
</dbReference>
<gene>
    <name evidence="3" type="ordered locus">Shell_0784</name>
</gene>
<protein>
    <submittedName>
        <fullName evidence="3">PilT protein domain protein</fullName>
    </submittedName>
</protein>
<dbReference type="PANTHER" id="PTHR35901">
    <property type="entry name" value="RIBONUCLEASE VAPC3"/>
    <property type="match status" value="1"/>
</dbReference>
<reference evidence="3 4" key="2">
    <citation type="journal article" date="2011" name="Stand. Genomic Sci.">
        <title>Complete genome sequence of Staphylothermus hellenicus P8.</title>
        <authorList>
            <person name="Anderson I."/>
            <person name="Wirth R."/>
            <person name="Lucas S."/>
            <person name="Copeland A."/>
            <person name="Lapidus A."/>
            <person name="Cheng J.F."/>
            <person name="Goodwin L."/>
            <person name="Pitluck S."/>
            <person name="Davenport K."/>
            <person name="Detter J.C."/>
            <person name="Han C."/>
            <person name="Tapia R."/>
            <person name="Land M."/>
            <person name="Hauser L."/>
            <person name="Pati A."/>
            <person name="Mikhailova N."/>
            <person name="Woyke T."/>
            <person name="Klenk H.P."/>
            <person name="Kyrpides N."/>
            <person name="Ivanova N."/>
        </authorList>
    </citation>
    <scope>NUCLEOTIDE SEQUENCE [LARGE SCALE GENOMIC DNA]</scope>
    <source>
        <strain evidence="4">DSM 12710 / JCM 10830 / BK20S6-10-b1 / P8</strain>
    </source>
</reference>
<evidence type="ECO:0000313" key="3">
    <source>
        <dbReference type="EMBL" id="ADI31899.1"/>
    </source>
</evidence>
<dbReference type="HOGENOM" id="CLU_121774_1_0_2"/>
<dbReference type="InterPro" id="IPR029060">
    <property type="entry name" value="PIN-like_dom_sf"/>
</dbReference>
<feature type="domain" description="PIN" evidence="2">
    <location>
        <begin position="6"/>
        <end position="126"/>
    </location>
</feature>
<proteinExistence type="predicted"/>